<dbReference type="STRING" id="568899.SAMN05192534_110116"/>
<sequence>MNDVIVSFAFLLIAGVLLFLFIGFIYIWMAVAKKQQFYSYVGTKAKKKKQKKPWKETMMAPVVKGAVYLGPTAVKYPLFGKHEQYERLLSKAGSPFQLRLQDFYGMRYILGISAYVFGWVYFVLGFPFALYVLILLPVAMFFAPDIWLRMKAKERQETISLEIPDFLDVVSVSLQAGASLDGAMQQVARQMGGPLGEEIERLGREINLGVPRVRAYENLLYRNDAQELEMLIQSLIQGGELGVPVSRTFRVQADDLRSTRGFRAKEKAAKASPKVTVITTLTIVPSVFILVLGLLLLNFLYNPEAFGLDIFLN</sequence>
<keyword evidence="3 6" id="KW-0812">Transmembrane</keyword>
<dbReference type="Proteomes" id="UP000199163">
    <property type="component" value="Unassembled WGS sequence"/>
</dbReference>
<proteinExistence type="predicted"/>
<name>A0A1G8EY20_9BACI</name>
<dbReference type="PANTHER" id="PTHR35007:SF2">
    <property type="entry name" value="PILUS ASSEMBLE PROTEIN"/>
    <property type="match status" value="1"/>
</dbReference>
<evidence type="ECO:0000259" key="7">
    <source>
        <dbReference type="Pfam" id="PF00482"/>
    </source>
</evidence>
<accession>A0A1G8EY20</accession>
<dbReference type="EMBL" id="FNDK01000010">
    <property type="protein sequence ID" value="SDH74772.1"/>
    <property type="molecule type" value="Genomic_DNA"/>
</dbReference>
<dbReference type="AlphaFoldDB" id="A0A1G8EY20"/>
<dbReference type="RefSeq" id="WP_091273511.1">
    <property type="nucleotide sequence ID" value="NZ_FNDK01000010.1"/>
</dbReference>
<evidence type="ECO:0000256" key="1">
    <source>
        <dbReference type="ARBA" id="ARBA00004651"/>
    </source>
</evidence>
<evidence type="ECO:0000313" key="9">
    <source>
        <dbReference type="Proteomes" id="UP000199163"/>
    </source>
</evidence>
<feature type="domain" description="Type II secretion system protein GspF" evidence="7">
    <location>
        <begin position="166"/>
        <end position="292"/>
    </location>
</feature>
<evidence type="ECO:0000256" key="4">
    <source>
        <dbReference type="ARBA" id="ARBA00022989"/>
    </source>
</evidence>
<reference evidence="8 9" key="1">
    <citation type="submission" date="2016-10" db="EMBL/GenBank/DDBJ databases">
        <authorList>
            <person name="de Groot N.N."/>
        </authorList>
    </citation>
    <scope>NUCLEOTIDE SEQUENCE [LARGE SCALE GENOMIC DNA]</scope>
    <source>
        <strain evidence="8 9">DSM 21632</strain>
    </source>
</reference>
<dbReference type="GO" id="GO:0005886">
    <property type="term" value="C:plasma membrane"/>
    <property type="evidence" value="ECO:0007669"/>
    <property type="project" value="UniProtKB-SubCell"/>
</dbReference>
<keyword evidence="5 6" id="KW-0472">Membrane</keyword>
<evidence type="ECO:0000256" key="3">
    <source>
        <dbReference type="ARBA" id="ARBA00022692"/>
    </source>
</evidence>
<feature type="transmembrane region" description="Helical" evidence="6">
    <location>
        <begin position="275"/>
        <end position="301"/>
    </location>
</feature>
<keyword evidence="9" id="KW-1185">Reference proteome</keyword>
<keyword evidence="4 6" id="KW-1133">Transmembrane helix</keyword>
<evidence type="ECO:0000313" key="8">
    <source>
        <dbReference type="EMBL" id="SDH74772.1"/>
    </source>
</evidence>
<evidence type="ECO:0000256" key="2">
    <source>
        <dbReference type="ARBA" id="ARBA00022475"/>
    </source>
</evidence>
<evidence type="ECO:0000256" key="6">
    <source>
        <dbReference type="SAM" id="Phobius"/>
    </source>
</evidence>
<dbReference type="InterPro" id="IPR018076">
    <property type="entry name" value="T2SS_GspF_dom"/>
</dbReference>
<organism evidence="8 9">
    <name type="scientific">Alteribacillus persepolensis</name>
    <dbReference type="NCBI Taxonomy" id="568899"/>
    <lineage>
        <taxon>Bacteria</taxon>
        <taxon>Bacillati</taxon>
        <taxon>Bacillota</taxon>
        <taxon>Bacilli</taxon>
        <taxon>Bacillales</taxon>
        <taxon>Bacillaceae</taxon>
        <taxon>Alteribacillus</taxon>
    </lineage>
</organism>
<feature type="transmembrane region" description="Helical" evidence="6">
    <location>
        <begin position="128"/>
        <end position="148"/>
    </location>
</feature>
<dbReference type="OrthoDB" id="2574794at2"/>
<evidence type="ECO:0000256" key="5">
    <source>
        <dbReference type="ARBA" id="ARBA00023136"/>
    </source>
</evidence>
<dbReference type="PANTHER" id="PTHR35007">
    <property type="entry name" value="INTEGRAL MEMBRANE PROTEIN-RELATED"/>
    <property type="match status" value="1"/>
</dbReference>
<gene>
    <name evidence="8" type="ORF">SAMN05192534_110116</name>
</gene>
<comment type="subcellular location">
    <subcellularLocation>
        <location evidence="1">Cell membrane</location>
        <topology evidence="1">Multi-pass membrane protein</topology>
    </subcellularLocation>
</comment>
<protein>
    <submittedName>
        <fullName evidence="8">Tight adherence protein C</fullName>
    </submittedName>
</protein>
<keyword evidence="2" id="KW-1003">Cell membrane</keyword>
<feature type="transmembrane region" description="Helical" evidence="6">
    <location>
        <begin position="6"/>
        <end position="29"/>
    </location>
</feature>
<feature type="transmembrane region" description="Helical" evidence="6">
    <location>
        <begin position="104"/>
        <end position="122"/>
    </location>
</feature>
<dbReference type="Pfam" id="PF00482">
    <property type="entry name" value="T2SSF"/>
    <property type="match status" value="1"/>
</dbReference>